<reference evidence="1" key="1">
    <citation type="journal article" date="2015" name="Nature">
        <title>Complex archaea that bridge the gap between prokaryotes and eukaryotes.</title>
        <authorList>
            <person name="Spang A."/>
            <person name="Saw J.H."/>
            <person name="Jorgensen S.L."/>
            <person name="Zaremba-Niedzwiedzka K."/>
            <person name="Martijn J."/>
            <person name="Lind A.E."/>
            <person name="van Eijk R."/>
            <person name="Schleper C."/>
            <person name="Guy L."/>
            <person name="Ettema T.J."/>
        </authorList>
    </citation>
    <scope>NUCLEOTIDE SEQUENCE</scope>
</reference>
<comment type="caution">
    <text evidence="1">The sequence shown here is derived from an EMBL/GenBank/DDBJ whole genome shotgun (WGS) entry which is preliminary data.</text>
</comment>
<sequence>MKNLSNLPYYKTQVREEKSKSDIIKLLTKYGISDYQWTKFQGTDTLKFVLNLSDKSKRIVDLKIPIIKVKYFGEITEVPREQKFRMLYYCLKGLIEASNFGLLTLEEIFYSNTLVLTETGKVTKMKNLRAKNVEFLLSEESQ</sequence>
<organism evidence="1">
    <name type="scientific">marine sediment metagenome</name>
    <dbReference type="NCBI Taxonomy" id="412755"/>
    <lineage>
        <taxon>unclassified sequences</taxon>
        <taxon>metagenomes</taxon>
        <taxon>ecological metagenomes</taxon>
    </lineage>
</organism>
<evidence type="ECO:0000313" key="1">
    <source>
        <dbReference type="EMBL" id="KKM87551.1"/>
    </source>
</evidence>
<proteinExistence type="predicted"/>
<gene>
    <name evidence="1" type="ORF">LCGC14_1267770</name>
</gene>
<accession>A0A0F9LJV6</accession>
<protein>
    <submittedName>
        <fullName evidence="1">Uncharacterized protein</fullName>
    </submittedName>
</protein>
<dbReference type="EMBL" id="LAZR01007085">
    <property type="protein sequence ID" value="KKM87551.1"/>
    <property type="molecule type" value="Genomic_DNA"/>
</dbReference>
<dbReference type="AlphaFoldDB" id="A0A0F9LJV6"/>
<name>A0A0F9LJV6_9ZZZZ</name>